<dbReference type="GO" id="GO:0005886">
    <property type="term" value="C:plasma membrane"/>
    <property type="evidence" value="ECO:0007669"/>
    <property type="project" value="UniProtKB-SubCell"/>
</dbReference>
<dbReference type="Gene3D" id="6.10.340.10">
    <property type="match status" value="1"/>
</dbReference>
<comment type="subcellular location">
    <subcellularLocation>
        <location evidence="1">Cell membrane</location>
        <topology evidence="1">Multi-pass membrane protein</topology>
    </subcellularLocation>
</comment>
<keyword evidence="2" id="KW-1003">Cell membrane</keyword>
<evidence type="ECO:0000313" key="9">
    <source>
        <dbReference type="EMBL" id="MBB6431627.1"/>
    </source>
</evidence>
<dbReference type="CDD" id="cd06225">
    <property type="entry name" value="HAMP"/>
    <property type="match status" value="1"/>
</dbReference>
<evidence type="ECO:0000256" key="7">
    <source>
        <dbReference type="SAM" id="Phobius"/>
    </source>
</evidence>
<evidence type="ECO:0000256" key="6">
    <source>
        <dbReference type="ARBA" id="ARBA00023136"/>
    </source>
</evidence>
<dbReference type="SUPFAM" id="SSF103190">
    <property type="entry name" value="Sensory domain-like"/>
    <property type="match status" value="1"/>
</dbReference>
<dbReference type="InterPro" id="IPR001932">
    <property type="entry name" value="PPM-type_phosphatase-like_dom"/>
</dbReference>
<dbReference type="InterPro" id="IPR052016">
    <property type="entry name" value="Bact_Sigma-Reg"/>
</dbReference>
<keyword evidence="4" id="KW-0378">Hydrolase</keyword>
<organism evidence="9 10">
    <name type="scientific">Algisphaera agarilytica</name>
    <dbReference type="NCBI Taxonomy" id="1385975"/>
    <lineage>
        <taxon>Bacteria</taxon>
        <taxon>Pseudomonadati</taxon>
        <taxon>Planctomycetota</taxon>
        <taxon>Phycisphaerae</taxon>
        <taxon>Phycisphaerales</taxon>
        <taxon>Phycisphaeraceae</taxon>
        <taxon>Algisphaera</taxon>
    </lineage>
</organism>
<reference evidence="9 10" key="1">
    <citation type="submission" date="2020-08" db="EMBL/GenBank/DDBJ databases">
        <title>Genomic Encyclopedia of Type Strains, Phase IV (KMG-IV): sequencing the most valuable type-strain genomes for metagenomic binning, comparative biology and taxonomic classification.</title>
        <authorList>
            <person name="Goeker M."/>
        </authorList>
    </citation>
    <scope>NUCLEOTIDE SEQUENCE [LARGE SCALE GENOMIC DNA]</scope>
    <source>
        <strain evidence="9 10">DSM 103725</strain>
    </source>
</reference>
<gene>
    <name evidence="9" type="ORF">HNQ40_003433</name>
</gene>
<accession>A0A7X0LM25</accession>
<protein>
    <submittedName>
        <fullName evidence="9">Serine phosphatase RsbU (Regulator of sigma subunit)</fullName>
    </submittedName>
</protein>
<keyword evidence="3 7" id="KW-0812">Transmembrane</keyword>
<dbReference type="SMART" id="SM00331">
    <property type="entry name" value="PP2C_SIG"/>
    <property type="match status" value="1"/>
</dbReference>
<proteinExistence type="predicted"/>
<keyword evidence="10" id="KW-1185">Reference proteome</keyword>
<dbReference type="Pfam" id="PF07228">
    <property type="entry name" value="SpoIIE"/>
    <property type="match status" value="1"/>
</dbReference>
<dbReference type="InterPro" id="IPR029151">
    <property type="entry name" value="Sensor-like_sf"/>
</dbReference>
<dbReference type="CDD" id="cd12912">
    <property type="entry name" value="PDC2_MCP_like"/>
    <property type="match status" value="1"/>
</dbReference>
<dbReference type="PANTHER" id="PTHR43156">
    <property type="entry name" value="STAGE II SPORULATION PROTEIN E-RELATED"/>
    <property type="match status" value="1"/>
</dbReference>
<evidence type="ECO:0000313" key="10">
    <source>
        <dbReference type="Proteomes" id="UP000541810"/>
    </source>
</evidence>
<dbReference type="RefSeq" id="WP_184679082.1">
    <property type="nucleotide sequence ID" value="NZ_JACHGY010000001.1"/>
</dbReference>
<dbReference type="SUPFAM" id="SSF81606">
    <property type="entry name" value="PP2C-like"/>
    <property type="match status" value="1"/>
</dbReference>
<feature type="transmembrane region" description="Helical" evidence="7">
    <location>
        <begin position="20"/>
        <end position="42"/>
    </location>
</feature>
<feature type="transmembrane region" description="Helical" evidence="7">
    <location>
        <begin position="329"/>
        <end position="350"/>
    </location>
</feature>
<dbReference type="Gene3D" id="3.30.450.20">
    <property type="entry name" value="PAS domain"/>
    <property type="match status" value="2"/>
</dbReference>
<name>A0A7X0LM25_9BACT</name>
<dbReference type="Pfam" id="PF00672">
    <property type="entry name" value="HAMP"/>
    <property type="match status" value="1"/>
</dbReference>
<dbReference type="Proteomes" id="UP000541810">
    <property type="component" value="Unassembled WGS sequence"/>
</dbReference>
<comment type="caution">
    <text evidence="9">The sequence shown here is derived from an EMBL/GenBank/DDBJ whole genome shotgun (WGS) entry which is preliminary data.</text>
</comment>
<evidence type="ECO:0000259" key="8">
    <source>
        <dbReference type="PROSITE" id="PS50885"/>
    </source>
</evidence>
<dbReference type="SUPFAM" id="SSF158472">
    <property type="entry name" value="HAMP domain-like"/>
    <property type="match status" value="1"/>
</dbReference>
<keyword evidence="6 7" id="KW-0472">Membrane</keyword>
<feature type="domain" description="HAMP" evidence="8">
    <location>
        <begin position="347"/>
        <end position="399"/>
    </location>
</feature>
<evidence type="ECO:0000256" key="3">
    <source>
        <dbReference type="ARBA" id="ARBA00022692"/>
    </source>
</evidence>
<dbReference type="AlphaFoldDB" id="A0A7X0LM25"/>
<keyword evidence="5 7" id="KW-1133">Transmembrane helix</keyword>
<dbReference type="InterPro" id="IPR036457">
    <property type="entry name" value="PPM-type-like_dom_sf"/>
</dbReference>
<dbReference type="InterPro" id="IPR033479">
    <property type="entry name" value="dCache_1"/>
</dbReference>
<dbReference type="Gene3D" id="3.60.40.10">
    <property type="entry name" value="PPM-type phosphatase domain"/>
    <property type="match status" value="1"/>
</dbReference>
<evidence type="ECO:0000256" key="5">
    <source>
        <dbReference type="ARBA" id="ARBA00022989"/>
    </source>
</evidence>
<dbReference type="EMBL" id="JACHGY010000001">
    <property type="protein sequence ID" value="MBB6431627.1"/>
    <property type="molecule type" value="Genomic_DNA"/>
</dbReference>
<dbReference type="GO" id="GO:0007165">
    <property type="term" value="P:signal transduction"/>
    <property type="evidence" value="ECO:0007669"/>
    <property type="project" value="InterPro"/>
</dbReference>
<dbReference type="PANTHER" id="PTHR43156:SF2">
    <property type="entry name" value="STAGE II SPORULATION PROTEIN E"/>
    <property type="match status" value="1"/>
</dbReference>
<dbReference type="GO" id="GO:0016791">
    <property type="term" value="F:phosphatase activity"/>
    <property type="evidence" value="ECO:0007669"/>
    <property type="project" value="TreeGrafter"/>
</dbReference>
<evidence type="ECO:0000256" key="1">
    <source>
        <dbReference type="ARBA" id="ARBA00004651"/>
    </source>
</evidence>
<dbReference type="PROSITE" id="PS50885">
    <property type="entry name" value="HAMP"/>
    <property type="match status" value="1"/>
</dbReference>
<sequence>MPDNAPSRSASGQMPLPIALKLGVLLLIASLVPLTIATVFNIRRGINTVETLALESLELLANVTATEIDRLILDVGNLQQLMARNEYVIEFCAAPVDQRDAKLPPVQKLLDDIKATNPDIASAFIANPEGTGIASTSSKNVGQDLTFRKYMQAAMAGEKYTSEILVGKTTRRPGIYFSSPVFDAEQNIVGVLVLKLAGEKVHEICQQSAVGGEGFVALIDRAGIILAHPNPEMLYKSLAPLSDEVRATIDSQVRYGLDEIESAGLDPEMAVSMTGAVMRGSESFVAPESRETMIVSYSPMQRRDWVVGVVKPRSDFDQPLRELRQQQTFILLIVGLVAVLIGLLTARHFVEPIRKLTHSAMKISEGDFSARAPSASRDEIGQLATAFNDMVPKLEERAYMADSLKVAQSIQQGLLPDKEPEVDGLDVAGINIPADRTGGDYYDYLDLGEWKPGSLAIAVGDITGHGVAAALLMCTARALLRSRALPPGPLEPMIESVNTSLYHDSPDGRFMTLMYAVLDRPAREITLVSAGHDPIIVYDPDKDEFFEIEGHDLPLGVEPSWEFTETIHENLPPRALLLFGTDGIWECRQPNEGEMYGKEPLYELIRKNHDKPAEHIVKQIIDDLNTFKGGKDEPQLDDITVVVARLVPEENASA</sequence>
<evidence type="ECO:0000256" key="2">
    <source>
        <dbReference type="ARBA" id="ARBA00022475"/>
    </source>
</evidence>
<dbReference type="Pfam" id="PF02743">
    <property type="entry name" value="dCache_1"/>
    <property type="match status" value="1"/>
</dbReference>
<dbReference type="InterPro" id="IPR003660">
    <property type="entry name" value="HAMP_dom"/>
</dbReference>
<dbReference type="SMART" id="SM00304">
    <property type="entry name" value="HAMP"/>
    <property type="match status" value="1"/>
</dbReference>
<dbReference type="CDD" id="cd12914">
    <property type="entry name" value="PDC1_DGC_like"/>
    <property type="match status" value="1"/>
</dbReference>
<evidence type="ECO:0000256" key="4">
    <source>
        <dbReference type="ARBA" id="ARBA00022801"/>
    </source>
</evidence>